<dbReference type="InterPro" id="IPR013096">
    <property type="entry name" value="Cupin_2"/>
</dbReference>
<evidence type="ECO:0000259" key="1">
    <source>
        <dbReference type="Pfam" id="PF07883"/>
    </source>
</evidence>
<dbReference type="InterPro" id="IPR011051">
    <property type="entry name" value="RmlC_Cupin_sf"/>
</dbReference>
<dbReference type="SUPFAM" id="SSF51182">
    <property type="entry name" value="RmlC-like cupins"/>
    <property type="match status" value="2"/>
</dbReference>
<dbReference type="Gene3D" id="2.60.120.10">
    <property type="entry name" value="Jelly Rolls"/>
    <property type="match status" value="2"/>
</dbReference>
<proteinExistence type="predicted"/>
<evidence type="ECO:0000313" key="3">
    <source>
        <dbReference type="Proteomes" id="UP000606870"/>
    </source>
</evidence>
<sequence>MKGKSGVVFSLTTENAAVPGCTVSNALWESRAGSLICFSLGADTDISAETSPFPRLLYVDTGCMTVFTTAGDEWHVKTGQALLVPADVPAGMKAVEDTVYLEIAQKEDTHMNKVIKAGNVFKLADLVPYQDGRIVNMDVVNNDHLKLAIMSFADGTGLSEHAAPGEALVLALEGKGIIGYEGQDHPIQAGETFKFDKLGRHSVKADGPFKMALFLTLDA</sequence>
<dbReference type="RefSeq" id="WP_186504184.1">
    <property type="nucleotide sequence ID" value="NZ_JACOGK010000033.1"/>
</dbReference>
<dbReference type="InterPro" id="IPR014710">
    <property type="entry name" value="RmlC-like_jellyroll"/>
</dbReference>
<dbReference type="Pfam" id="PF07883">
    <property type="entry name" value="Cupin_2"/>
    <property type="match status" value="1"/>
</dbReference>
<name>A0ABR6VLI8_9FIRM</name>
<evidence type="ECO:0000313" key="2">
    <source>
        <dbReference type="EMBL" id="MBC3537637.1"/>
    </source>
</evidence>
<dbReference type="EMBL" id="JACOGK010000033">
    <property type="protein sequence ID" value="MBC3537637.1"/>
    <property type="molecule type" value="Genomic_DNA"/>
</dbReference>
<dbReference type="CDD" id="cd02230">
    <property type="entry name" value="cupin_HP0902-like"/>
    <property type="match status" value="1"/>
</dbReference>
<accession>A0ABR6VLI8</accession>
<organism evidence="2 3">
    <name type="scientific">Megasphaera hominis</name>
    <dbReference type="NCBI Taxonomy" id="159836"/>
    <lineage>
        <taxon>Bacteria</taxon>
        <taxon>Bacillati</taxon>
        <taxon>Bacillota</taxon>
        <taxon>Negativicutes</taxon>
        <taxon>Veillonellales</taxon>
        <taxon>Veillonellaceae</taxon>
        <taxon>Megasphaera</taxon>
    </lineage>
</organism>
<reference evidence="2 3" key="1">
    <citation type="submission" date="2020-08" db="EMBL/GenBank/DDBJ databases">
        <authorList>
            <person name="Liu C."/>
            <person name="Sun Q."/>
        </authorList>
    </citation>
    <scope>NUCLEOTIDE SEQUENCE [LARGE SCALE GENOMIC DNA]</scope>
    <source>
        <strain evidence="2 3">NSJ-59</strain>
    </source>
</reference>
<dbReference type="PANTHER" id="PTHR37694:SF1">
    <property type="entry name" value="SLR8022 PROTEIN"/>
    <property type="match status" value="1"/>
</dbReference>
<feature type="domain" description="Cupin type-2" evidence="1">
    <location>
        <begin position="149"/>
        <end position="211"/>
    </location>
</feature>
<dbReference type="PANTHER" id="PTHR37694">
    <property type="entry name" value="SLR8022 PROTEIN"/>
    <property type="match status" value="1"/>
</dbReference>
<comment type="caution">
    <text evidence="2">The sequence shown here is derived from an EMBL/GenBank/DDBJ whole genome shotgun (WGS) entry which is preliminary data.</text>
</comment>
<protein>
    <submittedName>
        <fullName evidence="2">Cupin domain-containing protein</fullName>
    </submittedName>
</protein>
<dbReference type="Proteomes" id="UP000606870">
    <property type="component" value="Unassembled WGS sequence"/>
</dbReference>
<gene>
    <name evidence="2" type="ORF">H8J70_10270</name>
</gene>
<keyword evidence="3" id="KW-1185">Reference proteome</keyword>